<dbReference type="InterPro" id="IPR001107">
    <property type="entry name" value="Band_7"/>
</dbReference>
<feature type="domain" description="Band 7" evidence="1">
    <location>
        <begin position="64"/>
        <end position="229"/>
    </location>
</feature>
<dbReference type="PRINTS" id="PR00721">
    <property type="entry name" value="STOMATIN"/>
</dbReference>
<dbReference type="PANTHER" id="PTHR43327">
    <property type="entry name" value="STOMATIN-LIKE PROTEIN 2, MITOCHONDRIAL"/>
    <property type="match status" value="1"/>
</dbReference>
<accession>A0ABN9YIB1</accession>
<dbReference type="SMART" id="SM00244">
    <property type="entry name" value="PHB"/>
    <property type="match status" value="1"/>
</dbReference>
<proteinExistence type="predicted"/>
<evidence type="ECO:0000313" key="3">
    <source>
        <dbReference type="Proteomes" id="UP001189429"/>
    </source>
</evidence>
<dbReference type="Pfam" id="PF01145">
    <property type="entry name" value="Band_7"/>
    <property type="match status" value="1"/>
</dbReference>
<dbReference type="InterPro" id="IPR001972">
    <property type="entry name" value="Stomatin_HflK_fam"/>
</dbReference>
<organism evidence="2 3">
    <name type="scientific">Prorocentrum cordatum</name>
    <dbReference type="NCBI Taxonomy" id="2364126"/>
    <lineage>
        <taxon>Eukaryota</taxon>
        <taxon>Sar</taxon>
        <taxon>Alveolata</taxon>
        <taxon>Dinophyceae</taxon>
        <taxon>Prorocentrales</taxon>
        <taxon>Prorocentraceae</taxon>
        <taxon>Prorocentrum</taxon>
    </lineage>
</organism>
<gene>
    <name evidence="2" type="ORF">PCOR1329_LOCUS85279</name>
</gene>
<dbReference type="SUPFAM" id="SSF117892">
    <property type="entry name" value="Band 7/SPFH domain"/>
    <property type="match status" value="1"/>
</dbReference>
<sequence length="466" mass="51548">MGNSYGGYFSPGAPKKDGTTLVELQISKLDDAHFIIGESIDGAFTPVSLVPQKSMATCCCCVPMCYVAIPHGFSAIVSKFGAVVEGDEEEGTWSSGCHCFSPLNNVDRLVSRQLMVFDTPVKGCKTKDAITVNIDVLVVFEIVRAKDFVYSIGPEKFDDLLRASQDEALRQMAFEITVEKVHDLRGTNTQHIIDEMNTKFERYGVKVHHFTVKNVTLPREMANDFEEKTLFESKTTMQHMKQSFDRLKLNNDEGKQKLREECDNAEMAAGQNAEVIQNQAVKETAQVEAQTKKDIAELQADWQLKEQKVLNDADLEVSKKKAEILALQREAKSKTEADRARIIAEAEAYSKQKQTEAAVDKAAKLANGKKHLGEAEGEASAAFAARRAHEAEMKRLDILEKMTMKKGVQIATSQENTMGLSEDNRVVTSVAQQGLEAFRAKLAEMTAGSLAKLEAAPGQSRMAIQR</sequence>
<dbReference type="EMBL" id="CAUYUJ010022570">
    <property type="protein sequence ID" value="CAK0911405.1"/>
    <property type="molecule type" value="Genomic_DNA"/>
</dbReference>
<protein>
    <recommendedName>
        <fullName evidence="1">Band 7 domain-containing protein</fullName>
    </recommendedName>
</protein>
<evidence type="ECO:0000313" key="2">
    <source>
        <dbReference type="EMBL" id="CAK0911405.1"/>
    </source>
</evidence>
<dbReference type="Gene3D" id="3.30.479.30">
    <property type="entry name" value="Band 7 domain"/>
    <property type="match status" value="1"/>
</dbReference>
<keyword evidence="3" id="KW-1185">Reference proteome</keyword>
<dbReference type="InterPro" id="IPR050710">
    <property type="entry name" value="Band7/mec-2_domain"/>
</dbReference>
<dbReference type="InterPro" id="IPR036013">
    <property type="entry name" value="Band_7/SPFH_dom_sf"/>
</dbReference>
<evidence type="ECO:0000259" key="1">
    <source>
        <dbReference type="SMART" id="SM00244"/>
    </source>
</evidence>
<dbReference type="Proteomes" id="UP001189429">
    <property type="component" value="Unassembled WGS sequence"/>
</dbReference>
<comment type="caution">
    <text evidence="2">The sequence shown here is derived from an EMBL/GenBank/DDBJ whole genome shotgun (WGS) entry which is preliminary data.</text>
</comment>
<dbReference type="PANTHER" id="PTHR43327:SF9">
    <property type="entry name" value="BAND 7 DOMAIN-CONTAINING PROTEIN"/>
    <property type="match status" value="1"/>
</dbReference>
<reference evidence="2" key="1">
    <citation type="submission" date="2023-10" db="EMBL/GenBank/DDBJ databases">
        <authorList>
            <person name="Chen Y."/>
            <person name="Shah S."/>
            <person name="Dougan E. K."/>
            <person name="Thang M."/>
            <person name="Chan C."/>
        </authorList>
    </citation>
    <scope>NUCLEOTIDE SEQUENCE [LARGE SCALE GENOMIC DNA]</scope>
</reference>
<name>A0ABN9YIB1_9DINO</name>